<evidence type="ECO:0000313" key="7">
    <source>
        <dbReference type="Proteomes" id="UP000694845"/>
    </source>
</evidence>
<dbReference type="Gene3D" id="3.80.10.10">
    <property type="entry name" value="Ribonuclease Inhibitor"/>
    <property type="match status" value="2"/>
</dbReference>
<evidence type="ECO:0000256" key="2">
    <source>
        <dbReference type="ARBA" id="ARBA00022840"/>
    </source>
</evidence>
<dbReference type="GO" id="GO:0007165">
    <property type="term" value="P:signal transduction"/>
    <property type="evidence" value="ECO:0007669"/>
    <property type="project" value="InterPro"/>
</dbReference>
<evidence type="ECO:0000256" key="1">
    <source>
        <dbReference type="ARBA" id="ARBA00022741"/>
    </source>
</evidence>
<organism evidence="7 8">
    <name type="scientific">Acanthaster planci</name>
    <name type="common">Crown-of-thorns starfish</name>
    <dbReference type="NCBI Taxonomy" id="133434"/>
    <lineage>
        <taxon>Eukaryota</taxon>
        <taxon>Metazoa</taxon>
        <taxon>Echinodermata</taxon>
        <taxon>Eleutherozoa</taxon>
        <taxon>Asterozoa</taxon>
        <taxon>Asteroidea</taxon>
        <taxon>Valvatacea</taxon>
        <taxon>Valvatida</taxon>
        <taxon>Acanthasteridae</taxon>
        <taxon>Acanthaster</taxon>
    </lineage>
</organism>
<feature type="region of interest" description="Disordered" evidence="3">
    <location>
        <begin position="327"/>
        <end position="397"/>
    </location>
</feature>
<dbReference type="Proteomes" id="UP000694845">
    <property type="component" value="Unplaced"/>
</dbReference>
<dbReference type="InterPro" id="IPR007111">
    <property type="entry name" value="NACHT_NTPase"/>
</dbReference>
<name>A0A8B7ZYH6_ACAPL</name>
<dbReference type="PROSITE" id="PS50053">
    <property type="entry name" value="UBIQUITIN_2"/>
    <property type="match status" value="1"/>
</dbReference>
<dbReference type="Gene3D" id="3.40.50.300">
    <property type="entry name" value="P-loop containing nucleotide triphosphate hydrolases"/>
    <property type="match status" value="1"/>
</dbReference>
<dbReference type="PROSITE" id="PS50017">
    <property type="entry name" value="DEATH_DOMAIN"/>
    <property type="match status" value="1"/>
</dbReference>
<evidence type="ECO:0000259" key="4">
    <source>
        <dbReference type="PROSITE" id="PS50017"/>
    </source>
</evidence>
<dbReference type="InterPro" id="IPR029071">
    <property type="entry name" value="Ubiquitin-like_domsf"/>
</dbReference>
<evidence type="ECO:0000259" key="6">
    <source>
        <dbReference type="PROSITE" id="PS50837"/>
    </source>
</evidence>
<dbReference type="SUPFAM" id="SSF54236">
    <property type="entry name" value="Ubiquitin-like"/>
    <property type="match status" value="1"/>
</dbReference>
<dbReference type="Pfam" id="PF05729">
    <property type="entry name" value="NACHT"/>
    <property type="match status" value="1"/>
</dbReference>
<keyword evidence="7" id="KW-1185">Reference proteome</keyword>
<accession>A0A8B7ZYH6</accession>
<dbReference type="PANTHER" id="PTHR46312">
    <property type="entry name" value="NACHT DOMAIN-CONTAINING PROTEIN"/>
    <property type="match status" value="1"/>
</dbReference>
<dbReference type="InterPro" id="IPR032675">
    <property type="entry name" value="LRR_dom_sf"/>
</dbReference>
<dbReference type="Gene3D" id="1.10.533.10">
    <property type="entry name" value="Death Domain, Fas"/>
    <property type="match status" value="1"/>
</dbReference>
<sequence length="1660" mass="187378">MGAGRRVDHVSGKEMPQKTIQQLDENNKATAVVYNHDIGKLVTRKSKVKRRRREAFLLAFPYRKNKLSPSSTTREPRRKPVSESNLPFPSEVKTSQSKQHLETKTEGTKAHEEATTTEDQQRRQEQTSEGKPQLFCFRFPKQKLQVFVWNPLLRGPKTLCFQLDPGTSISTFKELIHIKIGVKLPHQRLYIRRDRCNFQLIDSLTLNDCGIQQDENIFLHLSTGGLLGGGPKDKDETDDQFLKDLSSKVYEFWEVLAQRLGIVKAEIKQIQTASKDSKQCSQLMLLSWWRKQAKYGEGMNILRGALDKIGFDELSILVPEACQEQETSSKCLAETNRNETEKQDQATTLQPELHENAGIRQKVKKGTLSEEESLAKKQPDGRDRSQPQIEEYPGIKEHSVVKETLTLVGQEQRQEQVYAQGNTHRNEEHAREEILQGVQKEMPSLEEYRHRQRKTARSETPPSEMKQQAPVVESQVPLKRVMPLLENNGVKRSRQEETGETPMDNVQRSRVSIQDEVAVKELLPFDQQMKEIAKPVQETLHSVAQLGTTSPLSALHSHESAPPVSMDNINVHGTNNPIFLAPVHQPTLNFVQNVTVTHSCPVEEGSATSSPQEAVIQCKSELKTQRMTTVTVGRAKSRAQEAAIQCRRELDVRYTTTGSFVQLLPWVDDDMKHIKDMYTKLFLKRDGRSDITVDVEKFEDIFVIKTKEGRVVKRAILCGLAGLGKSTIIDKIAYDWAVGLEILKQFTLLFVLRMSALDQTSDLVEAVFDQLLTHDTTVDKRDLKSFVYSKDTSSRVLILLDGFDEFRTTKRDPNKFGSVLKTLNRKVGQDWFVVVTTRPSHVADLTSKSLVEKPFTRIEVLGFDQEDVKQYVRRFYSEDLDKAEGLLERIRSSSVLSDLAKSPMLLLLMSLLWRDEARLPDTLSKLYNEAMEYIFRRKMPRASKRDIEVVVRGVATAVGKVALEGLISPEQRLSFREGEFDKIVLDKAIQAGILTSQRVIKWLDTHNNVQFIHKTFQECCAARYCQSLVSKDGGKFQQILENIVNPCAFEYMLRFCCGNNEQCTRYVLDALCKKAYEHRHSTAKLALSCYYESQSTNLVSVDFVDQFIKEVMKDINYDNDSLNSLMYFLENVSKHANGGVYLARVRALGFEGVNLSRFSKVFASCLTGMKHLKDLVLFSCALTGDCVNRMLSSVHKANLTLKRLGFPDNRELGGTANIWAPQLRFLRNIEILNLSDCNICTQDMPHIASSVERLSNLTYLDLSCNQALGGQAETWAASLKRMIFLKMLEMKLCGIESNDIGYLAEATCCMVNLMQCVFSTPGRRMGVSSSGSGIHAVIEAYSLAGENMADILQSLAKQRNLVGLHLWGIHGLSGSAALWTPLLLNLTHLEEFELRDDSLQSADIVHIAAALGQMPTVTDISLLGNTPLGGSAKTWAPCLKEMVHVARLNLCGCELRLSDIEPLAAALSQMPALEELSLERNWSLGGQAKMWAPSLHKMVHVVRLNLSRCGLESTDMVHLATAVAQLPTLEELSLEGNRWLRGSAEAWAHSLRQMEHVLMLRVSGCSLTKQDRRHISEVRKSTIDFESEDESDDESDDGNEREFDDGADEEFDDGTDGESDDGADGKDDEESYRQDFFSPDDFLSFETFDRSSDRPINDFD</sequence>
<dbReference type="SUPFAM" id="SSF52540">
    <property type="entry name" value="P-loop containing nucleoside triphosphate hydrolases"/>
    <property type="match status" value="1"/>
</dbReference>
<dbReference type="GO" id="GO:0005524">
    <property type="term" value="F:ATP binding"/>
    <property type="evidence" value="ECO:0007669"/>
    <property type="project" value="UniProtKB-KW"/>
</dbReference>
<dbReference type="InterPro" id="IPR027417">
    <property type="entry name" value="P-loop_NTPase"/>
</dbReference>
<feature type="domain" description="Ubiquitin-like" evidence="5">
    <location>
        <begin position="144"/>
        <end position="226"/>
    </location>
</feature>
<evidence type="ECO:0000256" key="3">
    <source>
        <dbReference type="SAM" id="MobiDB-lite"/>
    </source>
</evidence>
<dbReference type="OrthoDB" id="120976at2759"/>
<dbReference type="PANTHER" id="PTHR46312:SF2">
    <property type="entry name" value="NUCLEOTIDE-BINDING OLIGOMERIZATION DOMAIN-CONTAINING PROTEIN 2-LIKE"/>
    <property type="match status" value="1"/>
</dbReference>
<feature type="compositionally biased region" description="Acidic residues" evidence="3">
    <location>
        <begin position="1585"/>
        <end position="1630"/>
    </location>
</feature>
<feature type="region of interest" description="Disordered" evidence="3">
    <location>
        <begin position="451"/>
        <end position="473"/>
    </location>
</feature>
<dbReference type="InterPro" id="IPR011029">
    <property type="entry name" value="DEATH-like_dom_sf"/>
</dbReference>
<dbReference type="InterPro" id="IPR000488">
    <property type="entry name" value="Death_dom"/>
</dbReference>
<protein>
    <submittedName>
        <fullName evidence="8">Uncharacterized protein LOC110990085 isoform X1</fullName>
    </submittedName>
</protein>
<feature type="domain" description="Death" evidence="4">
    <location>
        <begin position="253"/>
        <end position="322"/>
    </location>
</feature>
<feature type="region of interest" description="Disordered" evidence="3">
    <location>
        <begin position="66"/>
        <end position="129"/>
    </location>
</feature>
<keyword evidence="1" id="KW-0547">Nucleotide-binding</keyword>
<feature type="compositionally biased region" description="Basic and acidic residues" evidence="3">
    <location>
        <begin position="373"/>
        <end position="385"/>
    </location>
</feature>
<dbReference type="CDD" id="cd17039">
    <property type="entry name" value="Ubl_ubiquitin_like"/>
    <property type="match status" value="1"/>
</dbReference>
<dbReference type="InterPro" id="IPR000626">
    <property type="entry name" value="Ubiquitin-like_dom"/>
</dbReference>
<keyword evidence="2" id="KW-0067">ATP-binding</keyword>
<gene>
    <name evidence="8" type="primary">LOC110990085</name>
</gene>
<feature type="compositionally biased region" description="Basic and acidic residues" evidence="3">
    <location>
        <begin position="99"/>
        <end position="128"/>
    </location>
</feature>
<dbReference type="SMART" id="SM00368">
    <property type="entry name" value="LRR_RI"/>
    <property type="match status" value="5"/>
</dbReference>
<dbReference type="RefSeq" id="XP_022110588.1">
    <property type="nucleotide sequence ID" value="XM_022254896.1"/>
</dbReference>
<dbReference type="GeneID" id="110990085"/>
<evidence type="ECO:0000313" key="8">
    <source>
        <dbReference type="RefSeq" id="XP_022110588.1"/>
    </source>
</evidence>
<evidence type="ECO:0000259" key="5">
    <source>
        <dbReference type="PROSITE" id="PS50053"/>
    </source>
</evidence>
<dbReference type="PROSITE" id="PS50837">
    <property type="entry name" value="NACHT"/>
    <property type="match status" value="1"/>
</dbReference>
<dbReference type="KEGG" id="aplc:110990085"/>
<feature type="domain" description="NACHT" evidence="6">
    <location>
        <begin position="713"/>
        <end position="840"/>
    </location>
</feature>
<feature type="compositionally biased region" description="Polar residues" evidence="3">
    <location>
        <begin position="82"/>
        <end position="98"/>
    </location>
</feature>
<feature type="compositionally biased region" description="Basic and acidic residues" evidence="3">
    <location>
        <begin position="1647"/>
        <end position="1660"/>
    </location>
</feature>
<dbReference type="Gene3D" id="3.10.20.90">
    <property type="entry name" value="Phosphatidylinositol 3-kinase Catalytic Subunit, Chain A, domain 1"/>
    <property type="match status" value="1"/>
</dbReference>
<dbReference type="SUPFAM" id="SSF47986">
    <property type="entry name" value="DEATH domain"/>
    <property type="match status" value="1"/>
</dbReference>
<proteinExistence type="predicted"/>
<reference evidence="8" key="1">
    <citation type="submission" date="2025-08" db="UniProtKB">
        <authorList>
            <consortium name="RefSeq"/>
        </authorList>
    </citation>
    <scope>IDENTIFICATION</scope>
</reference>
<dbReference type="SUPFAM" id="SSF52058">
    <property type="entry name" value="L domain-like"/>
    <property type="match status" value="1"/>
</dbReference>
<feature type="region of interest" description="Disordered" evidence="3">
    <location>
        <begin position="1578"/>
        <end position="1660"/>
    </location>
</feature>